<dbReference type="InterPro" id="IPR027417">
    <property type="entry name" value="P-loop_NTPase"/>
</dbReference>
<dbReference type="AlphaFoldDB" id="A0A8J7YLU1"/>
<evidence type="ECO:0000313" key="3">
    <source>
        <dbReference type="EMBL" id="MBX8632524.1"/>
    </source>
</evidence>
<dbReference type="GO" id="GO:0006270">
    <property type="term" value="P:DNA replication initiation"/>
    <property type="evidence" value="ECO:0007669"/>
    <property type="project" value="TreeGrafter"/>
</dbReference>
<comment type="caution">
    <text evidence="3">The sequence shown here is derived from an EMBL/GenBank/DDBJ whole genome shotgun (WGS) entry which is preliminary data.</text>
</comment>
<dbReference type="InterPro" id="IPR003593">
    <property type="entry name" value="AAA+_ATPase"/>
</dbReference>
<evidence type="ECO:0000259" key="2">
    <source>
        <dbReference type="SMART" id="SM00382"/>
    </source>
</evidence>
<evidence type="ECO:0000256" key="1">
    <source>
        <dbReference type="SAM" id="MobiDB-lite"/>
    </source>
</evidence>
<dbReference type="Gene3D" id="1.10.8.60">
    <property type="match status" value="1"/>
</dbReference>
<dbReference type="SUPFAM" id="SSF52540">
    <property type="entry name" value="P-loop containing nucleoside triphosphate hydrolases"/>
    <property type="match status" value="1"/>
</dbReference>
<sequence length="698" mass="77370">MQSDSDRARHSAIMTIQGGADTMKKLSKEIKDGKSSAVVILERSTGPEKVHGYISYKSGAIVEALFKVSGPDGTLDSKQGRDALKKVWHEALDPKSRLRVYRISPKDSAAGGVEGTEMNQTSSRKFKKVRAAQVPAPGTASVKDSSNAVKEELKDSADDGSAVGQAGSEEAAMKVTDAAEHDSVIETSVIAPEFSGTRTPGHVSDADGEKPEAPESMEPQFSSRTQQKERARGGNQNDAKQYAGQSVSDYDEVYGLIFGWQKGQEMPCPDCGSKMTGRTCDACGHTLTGPDVRSIGLNPSMLFSNYVVGPGNKFSYAASVSISEQRDDNYNPLYIFAPAGFGKTHLLNAIGNMFISQRPEARVMYVGAERFCEEVHESSTAGRREALLRRFRGLDLLLFDDAQFLSGKDDAQEEFFSIINAMLKKNMRVVCAGDRTPKEIGSLDSQISTRLESGLMVDIRPPDLETRVKILDMKIREENYVIPRDVVRFIAETFEDNVRELTGALNRVVAYSALMKLQPTVDMVKRMLRGTGQEQKKEGEQRFELKPGHGYLIEEDRPDLCHLLLQEKIAEKWAALDITRVNPSRLRGKYPGLEKARVIWLTDRISEKEATLEPSLEKIEYEIKGFIDNNCRGGGRVVVNIDDLQYVISNTNFEGTVRLLRRMLDEMSERNSLLIVSVGKDTLGKQEIAILEREMELL</sequence>
<feature type="region of interest" description="Disordered" evidence="1">
    <location>
        <begin position="193"/>
        <end position="244"/>
    </location>
</feature>
<dbReference type="CDD" id="cd00009">
    <property type="entry name" value="AAA"/>
    <property type="match status" value="1"/>
</dbReference>
<evidence type="ECO:0000313" key="4">
    <source>
        <dbReference type="Proteomes" id="UP000716004"/>
    </source>
</evidence>
<dbReference type="EMBL" id="JAGVSJ010000033">
    <property type="protein sequence ID" value="MBX8632524.1"/>
    <property type="molecule type" value="Genomic_DNA"/>
</dbReference>
<dbReference type="PRINTS" id="PR00051">
    <property type="entry name" value="DNAA"/>
</dbReference>
<dbReference type="InterPro" id="IPR008553">
    <property type="entry name" value="DUF835"/>
</dbReference>
<dbReference type="PANTHER" id="PTHR30050:SF2">
    <property type="entry name" value="CHROMOSOMAL REPLICATION INITIATOR PROTEIN DNAA"/>
    <property type="match status" value="1"/>
</dbReference>
<dbReference type="InterPro" id="IPR020591">
    <property type="entry name" value="Chromosome_initiator_DnaA-like"/>
</dbReference>
<accession>A0A8J7YLU1</accession>
<feature type="compositionally biased region" description="Polar residues" evidence="1">
    <location>
        <begin position="234"/>
        <end position="244"/>
    </location>
</feature>
<dbReference type="Proteomes" id="UP000716004">
    <property type="component" value="Unassembled WGS sequence"/>
</dbReference>
<protein>
    <submittedName>
        <fullName evidence="3">DUF835 domain-containing protein</fullName>
    </submittedName>
</protein>
<proteinExistence type="predicted"/>
<name>A0A8J7YLU1_9ARCH</name>
<dbReference type="Pfam" id="PF00308">
    <property type="entry name" value="Bac_DnaA"/>
    <property type="match status" value="1"/>
</dbReference>
<dbReference type="InterPro" id="IPR013317">
    <property type="entry name" value="DnaA_dom"/>
</dbReference>
<feature type="domain" description="AAA+ ATPase" evidence="2">
    <location>
        <begin position="329"/>
        <end position="463"/>
    </location>
</feature>
<dbReference type="SMART" id="SM00382">
    <property type="entry name" value="AAA"/>
    <property type="match status" value="1"/>
</dbReference>
<reference evidence="3" key="1">
    <citation type="submission" date="2021-04" db="EMBL/GenBank/DDBJ databases">
        <title>Genomic insights into ecological role and evolution of a novel Thermoplasmata order Candidatus Sysuiplasmatales.</title>
        <authorList>
            <person name="Yuan Y."/>
        </authorList>
    </citation>
    <scope>NUCLEOTIDE SEQUENCE</scope>
    <source>
        <strain evidence="3">YP2-bin.285</strain>
    </source>
</reference>
<organism evidence="3 4">
    <name type="scientific">Candidatus Sysuiplasma superficiale</name>
    <dbReference type="NCBI Taxonomy" id="2823368"/>
    <lineage>
        <taxon>Archaea</taxon>
        <taxon>Methanobacteriati</taxon>
        <taxon>Thermoplasmatota</taxon>
        <taxon>Thermoplasmata</taxon>
        <taxon>Candidatus Sysuiplasmatales</taxon>
        <taxon>Candidatus Sysuiplasmataceae</taxon>
        <taxon>Candidatus Sysuiplasma</taxon>
    </lineage>
</organism>
<gene>
    <name evidence="3" type="ORF">J9259_08445</name>
</gene>
<dbReference type="PANTHER" id="PTHR30050">
    <property type="entry name" value="CHROMOSOMAL REPLICATION INITIATOR PROTEIN DNAA"/>
    <property type="match status" value="1"/>
</dbReference>
<dbReference type="GO" id="GO:0003688">
    <property type="term" value="F:DNA replication origin binding"/>
    <property type="evidence" value="ECO:0007669"/>
    <property type="project" value="TreeGrafter"/>
</dbReference>
<dbReference type="GO" id="GO:0005886">
    <property type="term" value="C:plasma membrane"/>
    <property type="evidence" value="ECO:0007669"/>
    <property type="project" value="TreeGrafter"/>
</dbReference>
<dbReference type="Gene3D" id="3.40.50.300">
    <property type="entry name" value="P-loop containing nucleotide triphosphate hydrolases"/>
    <property type="match status" value="1"/>
</dbReference>
<dbReference type="Pfam" id="PF05763">
    <property type="entry name" value="DUF835"/>
    <property type="match status" value="1"/>
</dbReference>
<feature type="compositionally biased region" description="Basic and acidic residues" evidence="1">
    <location>
        <begin position="204"/>
        <end position="213"/>
    </location>
</feature>
<feature type="region of interest" description="Disordered" evidence="1">
    <location>
        <begin position="107"/>
        <end position="176"/>
    </location>
</feature>